<proteinExistence type="inferred from homology"/>
<dbReference type="NCBIfam" id="TIGR03592">
    <property type="entry name" value="yidC_oxa1_cterm"/>
    <property type="match status" value="1"/>
</dbReference>
<evidence type="ECO:0000256" key="8">
    <source>
        <dbReference type="ARBA" id="ARBA00023186"/>
    </source>
</evidence>
<keyword evidence="5" id="KW-0653">Protein transport</keyword>
<keyword evidence="2" id="KW-0813">Transport</keyword>
<protein>
    <submittedName>
        <fullName evidence="12">Insertase</fullName>
    </submittedName>
</protein>
<keyword evidence="6 10" id="KW-1133">Transmembrane helix</keyword>
<dbReference type="CDD" id="cd20070">
    <property type="entry name" value="5TM_YidC_Alb3"/>
    <property type="match status" value="1"/>
</dbReference>
<dbReference type="GO" id="GO:0015031">
    <property type="term" value="P:protein transport"/>
    <property type="evidence" value="ECO:0007669"/>
    <property type="project" value="UniProtKB-KW"/>
</dbReference>
<evidence type="ECO:0000256" key="2">
    <source>
        <dbReference type="ARBA" id="ARBA00022448"/>
    </source>
</evidence>
<keyword evidence="4 9" id="KW-0812">Transmembrane</keyword>
<dbReference type="PANTHER" id="PTHR12428">
    <property type="entry name" value="OXA1"/>
    <property type="match status" value="1"/>
</dbReference>
<dbReference type="InterPro" id="IPR047196">
    <property type="entry name" value="YidC_ALB_C"/>
</dbReference>
<keyword evidence="8" id="KW-0143">Chaperone</keyword>
<reference evidence="12 13" key="1">
    <citation type="submission" date="2018-06" db="EMBL/GenBank/DDBJ databases">
        <authorList>
            <consortium name="Pathogen Informatics"/>
            <person name="Doyle S."/>
        </authorList>
    </citation>
    <scope>NUCLEOTIDE SEQUENCE [LARGE SCALE GENOMIC DNA]</scope>
    <source>
        <strain evidence="12 13">NCTC11872</strain>
    </source>
</reference>
<accession>A0A2X1PZI1</accession>
<dbReference type="Pfam" id="PF02096">
    <property type="entry name" value="60KD_IMP"/>
    <property type="match status" value="1"/>
</dbReference>
<evidence type="ECO:0000313" key="12">
    <source>
        <dbReference type="EMBL" id="SPX42375.1"/>
    </source>
</evidence>
<evidence type="ECO:0000256" key="3">
    <source>
        <dbReference type="ARBA" id="ARBA00022475"/>
    </source>
</evidence>
<dbReference type="InterPro" id="IPR001708">
    <property type="entry name" value="YidC/ALB3/OXA1/COX18"/>
</dbReference>
<dbReference type="Proteomes" id="UP000249936">
    <property type="component" value="Unassembled WGS sequence"/>
</dbReference>
<evidence type="ECO:0000313" key="13">
    <source>
        <dbReference type="Proteomes" id="UP000249936"/>
    </source>
</evidence>
<dbReference type="InterPro" id="IPR028055">
    <property type="entry name" value="YidC/Oxa/ALB_C"/>
</dbReference>
<keyword evidence="7 10" id="KW-0472">Membrane</keyword>
<gene>
    <name evidence="12" type="primary">yidC_5</name>
    <name evidence="12" type="ORF">NCTC11872_02006</name>
</gene>
<evidence type="ECO:0000256" key="5">
    <source>
        <dbReference type="ARBA" id="ARBA00022927"/>
    </source>
</evidence>
<dbReference type="GO" id="GO:0032977">
    <property type="term" value="F:membrane insertase activity"/>
    <property type="evidence" value="ECO:0007669"/>
    <property type="project" value="InterPro"/>
</dbReference>
<feature type="transmembrane region" description="Helical" evidence="10">
    <location>
        <begin position="12"/>
        <end position="33"/>
    </location>
</feature>
<evidence type="ECO:0000259" key="11">
    <source>
        <dbReference type="Pfam" id="PF02096"/>
    </source>
</evidence>
<evidence type="ECO:0000256" key="6">
    <source>
        <dbReference type="ARBA" id="ARBA00022989"/>
    </source>
</evidence>
<dbReference type="EMBL" id="UASK01000006">
    <property type="protein sequence ID" value="SPX42375.1"/>
    <property type="molecule type" value="Genomic_DNA"/>
</dbReference>
<evidence type="ECO:0000256" key="10">
    <source>
        <dbReference type="SAM" id="Phobius"/>
    </source>
</evidence>
<sequence>MMKLYKEEKVNPLGGCLPILLQMPIFIALYWTFLEAVELRHAPFFGWIQDLSAQDPYYILPILMGISMFLLQKMSPNTSN</sequence>
<dbReference type="GO" id="GO:0005886">
    <property type="term" value="C:plasma membrane"/>
    <property type="evidence" value="ECO:0007669"/>
    <property type="project" value="UniProtKB-SubCell"/>
</dbReference>
<dbReference type="AlphaFoldDB" id="A0A2X1PZI1"/>
<comment type="subcellular location">
    <subcellularLocation>
        <location evidence="1">Cell membrane</location>
        <topology evidence="1">Multi-pass membrane protein</topology>
    </subcellularLocation>
    <subcellularLocation>
        <location evidence="9">Membrane</location>
        <topology evidence="9">Multi-pass membrane protein</topology>
    </subcellularLocation>
</comment>
<evidence type="ECO:0000256" key="7">
    <source>
        <dbReference type="ARBA" id="ARBA00023136"/>
    </source>
</evidence>
<comment type="similarity">
    <text evidence="9">Belongs to the OXA1/ALB3/YidC family.</text>
</comment>
<evidence type="ECO:0000256" key="1">
    <source>
        <dbReference type="ARBA" id="ARBA00004651"/>
    </source>
</evidence>
<organism evidence="12 13">
    <name type="scientific">Haemophilus influenzae</name>
    <dbReference type="NCBI Taxonomy" id="727"/>
    <lineage>
        <taxon>Bacteria</taxon>
        <taxon>Pseudomonadati</taxon>
        <taxon>Pseudomonadota</taxon>
        <taxon>Gammaproteobacteria</taxon>
        <taxon>Pasteurellales</taxon>
        <taxon>Pasteurellaceae</taxon>
        <taxon>Haemophilus</taxon>
    </lineage>
</organism>
<keyword evidence="3" id="KW-1003">Cell membrane</keyword>
<dbReference type="PANTHER" id="PTHR12428:SF65">
    <property type="entry name" value="CYTOCHROME C OXIDASE ASSEMBLY PROTEIN COX18, MITOCHONDRIAL"/>
    <property type="match status" value="1"/>
</dbReference>
<evidence type="ECO:0000256" key="9">
    <source>
        <dbReference type="RuleBase" id="RU003945"/>
    </source>
</evidence>
<name>A0A2X1PZI1_HAEIF</name>
<dbReference type="PRINTS" id="PR00701">
    <property type="entry name" value="60KDINNERMP"/>
</dbReference>
<dbReference type="GO" id="GO:0051205">
    <property type="term" value="P:protein insertion into membrane"/>
    <property type="evidence" value="ECO:0007669"/>
    <property type="project" value="TreeGrafter"/>
</dbReference>
<evidence type="ECO:0000256" key="4">
    <source>
        <dbReference type="ARBA" id="ARBA00022692"/>
    </source>
</evidence>
<feature type="domain" description="Membrane insertase YidC/Oxa/ALB C-terminal" evidence="11">
    <location>
        <begin position="1"/>
        <end position="77"/>
    </location>
</feature>
<feature type="transmembrane region" description="Helical" evidence="10">
    <location>
        <begin position="53"/>
        <end position="71"/>
    </location>
</feature>